<dbReference type="AlphaFoldDB" id="Q0RT45"/>
<dbReference type="eggNOG" id="COG3682">
    <property type="taxonomic scope" value="Bacteria"/>
</dbReference>
<evidence type="ECO:0000256" key="2">
    <source>
        <dbReference type="ARBA" id="ARBA00023015"/>
    </source>
</evidence>
<keyword evidence="2" id="KW-0805">Transcription regulation</keyword>
<gene>
    <name evidence="5" type="ordered locus">FRAAL0584</name>
</gene>
<comment type="similarity">
    <text evidence="1">Belongs to the BlaI transcriptional regulatory family.</text>
</comment>
<dbReference type="EMBL" id="CT573213">
    <property type="protein sequence ID" value="CAJ59258.1"/>
    <property type="molecule type" value="Genomic_DNA"/>
</dbReference>
<evidence type="ECO:0000256" key="4">
    <source>
        <dbReference type="ARBA" id="ARBA00023163"/>
    </source>
</evidence>
<dbReference type="KEGG" id="fal:FRAAL0584"/>
<dbReference type="OrthoDB" id="9813987at2"/>
<name>Q0RT45_FRAAA</name>
<organism evidence="5 6">
    <name type="scientific">Frankia alni (strain DSM 45986 / CECT 9034 / ACN14a)</name>
    <dbReference type="NCBI Taxonomy" id="326424"/>
    <lineage>
        <taxon>Bacteria</taxon>
        <taxon>Bacillati</taxon>
        <taxon>Actinomycetota</taxon>
        <taxon>Actinomycetes</taxon>
        <taxon>Frankiales</taxon>
        <taxon>Frankiaceae</taxon>
        <taxon>Frankia</taxon>
    </lineage>
</organism>
<dbReference type="GO" id="GO:0003677">
    <property type="term" value="F:DNA binding"/>
    <property type="evidence" value="ECO:0007669"/>
    <property type="project" value="UniProtKB-KW"/>
</dbReference>
<dbReference type="Gene3D" id="1.10.10.10">
    <property type="entry name" value="Winged helix-like DNA-binding domain superfamily/Winged helix DNA-binding domain"/>
    <property type="match status" value="1"/>
</dbReference>
<keyword evidence="3" id="KW-0238">DNA-binding</keyword>
<dbReference type="STRING" id="326424.FRAAL0584"/>
<evidence type="ECO:0000256" key="1">
    <source>
        <dbReference type="ARBA" id="ARBA00011046"/>
    </source>
</evidence>
<accession>Q0RT45</accession>
<dbReference type="Pfam" id="PF03965">
    <property type="entry name" value="Penicillinase_R"/>
    <property type="match status" value="1"/>
</dbReference>
<proteinExistence type="inferred from homology"/>
<evidence type="ECO:0000313" key="6">
    <source>
        <dbReference type="Proteomes" id="UP000000657"/>
    </source>
</evidence>
<keyword evidence="4" id="KW-0804">Transcription</keyword>
<evidence type="ECO:0000256" key="3">
    <source>
        <dbReference type="ARBA" id="ARBA00023125"/>
    </source>
</evidence>
<evidence type="ECO:0000313" key="5">
    <source>
        <dbReference type="EMBL" id="CAJ59258.1"/>
    </source>
</evidence>
<dbReference type="SUPFAM" id="SSF46785">
    <property type="entry name" value="Winged helix' DNA-binding domain"/>
    <property type="match status" value="1"/>
</dbReference>
<keyword evidence="6" id="KW-1185">Reference proteome</keyword>
<sequence length="146" mass="15602">MTAGPEITAGPAAAVDLATTGAVGPTAASTVPQPKRAAGDLERAVLTLLWSADEPLMPFQVQQRLGAGLAQSTIATTLLRLVNKGMVQRAPRGRGFAYRPLRRAADHAAGQMLDFLRRGENPDSVLRCFARRLSTDQRDVLLRALT</sequence>
<dbReference type="GO" id="GO:0045892">
    <property type="term" value="P:negative regulation of DNA-templated transcription"/>
    <property type="evidence" value="ECO:0007669"/>
    <property type="project" value="InterPro"/>
</dbReference>
<protein>
    <submittedName>
        <fullName evidence="5">Transcriptional regulator</fullName>
    </submittedName>
</protein>
<dbReference type="InterPro" id="IPR005650">
    <property type="entry name" value="BlaI_family"/>
</dbReference>
<dbReference type="InterPro" id="IPR036390">
    <property type="entry name" value="WH_DNA-bd_sf"/>
</dbReference>
<dbReference type="InterPro" id="IPR036388">
    <property type="entry name" value="WH-like_DNA-bd_sf"/>
</dbReference>
<dbReference type="HOGENOM" id="CLU_119090_1_1_11"/>
<reference evidence="5 6" key="1">
    <citation type="journal article" date="2007" name="Genome Res.">
        <title>Genome characteristics of facultatively symbiotic Frankia sp. strains reflect host range and host plant biogeography.</title>
        <authorList>
            <person name="Normand P."/>
            <person name="Lapierre P."/>
            <person name="Tisa L.S."/>
            <person name="Gogarten J.P."/>
            <person name="Alloisio N."/>
            <person name="Bagnarol E."/>
            <person name="Bassi C.A."/>
            <person name="Berry A.M."/>
            <person name="Bickhart D.M."/>
            <person name="Choisne N."/>
            <person name="Couloux A."/>
            <person name="Cournoyer B."/>
            <person name="Cruveiller S."/>
            <person name="Daubin V."/>
            <person name="Demange N."/>
            <person name="Francino M.P."/>
            <person name="Goltsman E."/>
            <person name="Huang Y."/>
            <person name="Kopp O.R."/>
            <person name="Labarre L."/>
            <person name="Lapidus A."/>
            <person name="Lavire C."/>
            <person name="Marechal J."/>
            <person name="Martinez M."/>
            <person name="Mastronunzio J.E."/>
            <person name="Mullin B.C."/>
            <person name="Niemann J."/>
            <person name="Pujic P."/>
            <person name="Rawnsley T."/>
            <person name="Rouy Z."/>
            <person name="Schenowitz C."/>
            <person name="Sellstedt A."/>
            <person name="Tavares F."/>
            <person name="Tomkins J.P."/>
            <person name="Vallenet D."/>
            <person name="Valverde C."/>
            <person name="Wall L.G."/>
            <person name="Wang Y."/>
            <person name="Medigue C."/>
            <person name="Benson D.R."/>
        </authorList>
    </citation>
    <scope>NUCLEOTIDE SEQUENCE [LARGE SCALE GENOMIC DNA]</scope>
    <source>
        <strain evidence="6">DSM 45986 / CECT 9034 / ACN14a</strain>
    </source>
</reference>
<dbReference type="Proteomes" id="UP000000657">
    <property type="component" value="Chromosome"/>
</dbReference>